<dbReference type="InterPro" id="IPR001792">
    <property type="entry name" value="Acylphosphatase-like_dom"/>
</dbReference>
<feature type="active site" evidence="4">
    <location>
        <position position="18"/>
    </location>
</feature>
<feature type="active site" evidence="4">
    <location>
        <position position="36"/>
    </location>
</feature>
<accession>A0A0G0X8L6</accession>
<proteinExistence type="inferred from homology"/>
<dbReference type="EC" id="3.6.1.7" evidence="2 4"/>
<protein>
    <recommendedName>
        <fullName evidence="2 4">acylphosphatase</fullName>
        <ecNumber evidence="2 4">3.6.1.7</ecNumber>
    </recommendedName>
</protein>
<dbReference type="PROSITE" id="PS00150">
    <property type="entry name" value="ACYLPHOSPHATASE_1"/>
    <property type="match status" value="1"/>
</dbReference>
<dbReference type="PROSITE" id="PS51160">
    <property type="entry name" value="ACYLPHOSPHATASE_3"/>
    <property type="match status" value="1"/>
</dbReference>
<feature type="domain" description="Acylphosphatase-like" evidence="6">
    <location>
        <begin position="3"/>
        <end position="90"/>
    </location>
</feature>
<dbReference type="Proteomes" id="UP000034920">
    <property type="component" value="Unassembled WGS sequence"/>
</dbReference>
<evidence type="ECO:0000313" key="8">
    <source>
        <dbReference type="Proteomes" id="UP000034920"/>
    </source>
</evidence>
<dbReference type="Pfam" id="PF00708">
    <property type="entry name" value="Acylphosphatase"/>
    <property type="match status" value="1"/>
</dbReference>
<dbReference type="STRING" id="1619103.UU80_C0032G0019"/>
<dbReference type="AlphaFoldDB" id="A0A0G0X8L6"/>
<name>A0A0G0X8L6_UNCKA</name>
<dbReference type="SUPFAM" id="SSF54975">
    <property type="entry name" value="Acylphosphatase/BLUF domain-like"/>
    <property type="match status" value="1"/>
</dbReference>
<evidence type="ECO:0000256" key="3">
    <source>
        <dbReference type="ARBA" id="ARBA00047645"/>
    </source>
</evidence>
<evidence type="ECO:0000256" key="2">
    <source>
        <dbReference type="ARBA" id="ARBA00012150"/>
    </source>
</evidence>
<dbReference type="InterPro" id="IPR017968">
    <property type="entry name" value="Acylphosphatase_CS"/>
</dbReference>
<keyword evidence="4" id="KW-0378">Hydrolase</keyword>
<evidence type="ECO:0000256" key="5">
    <source>
        <dbReference type="RuleBase" id="RU004168"/>
    </source>
</evidence>
<evidence type="ECO:0000256" key="4">
    <source>
        <dbReference type="PROSITE-ProRule" id="PRU00520"/>
    </source>
</evidence>
<comment type="similarity">
    <text evidence="1 5">Belongs to the acylphosphatase family.</text>
</comment>
<dbReference type="Gene3D" id="3.30.70.100">
    <property type="match status" value="1"/>
</dbReference>
<dbReference type="InterPro" id="IPR036046">
    <property type="entry name" value="Acylphosphatase-like_dom_sf"/>
</dbReference>
<dbReference type="NCBIfam" id="NF011000">
    <property type="entry name" value="PRK14426.1"/>
    <property type="match status" value="1"/>
</dbReference>
<comment type="caution">
    <text evidence="7">The sequence shown here is derived from an EMBL/GenBank/DDBJ whole genome shotgun (WGS) entry which is preliminary data.</text>
</comment>
<evidence type="ECO:0000256" key="1">
    <source>
        <dbReference type="ARBA" id="ARBA00005614"/>
    </source>
</evidence>
<dbReference type="EMBL" id="LCCA01000032">
    <property type="protein sequence ID" value="KKS21255.1"/>
    <property type="molecule type" value="Genomic_DNA"/>
</dbReference>
<gene>
    <name evidence="7" type="ORF">UU80_C0032G0019</name>
</gene>
<evidence type="ECO:0000259" key="6">
    <source>
        <dbReference type="PROSITE" id="PS51160"/>
    </source>
</evidence>
<evidence type="ECO:0000313" key="7">
    <source>
        <dbReference type="EMBL" id="KKS21255.1"/>
    </source>
</evidence>
<organism evidence="7 8">
    <name type="scientific">candidate division WWE3 bacterium GW2011_GWA1_41_8</name>
    <dbReference type="NCBI Taxonomy" id="1619103"/>
    <lineage>
        <taxon>Bacteria</taxon>
        <taxon>Katanobacteria</taxon>
    </lineage>
</organism>
<dbReference type="PANTHER" id="PTHR47268:SF4">
    <property type="entry name" value="ACYLPHOSPHATASE"/>
    <property type="match status" value="1"/>
</dbReference>
<sequence length="90" mass="9971">MKCVKCIVSGKVQGVGFRWSVKHEADTLKIKGYAENLSDGSVEILACGDNGNIEKIMEWLNKGGPMFAKIGNVRLHEVSLDQMPDTFETR</sequence>
<dbReference type="GO" id="GO:0003998">
    <property type="term" value="F:acylphosphatase activity"/>
    <property type="evidence" value="ECO:0007669"/>
    <property type="project" value="UniProtKB-EC"/>
</dbReference>
<reference evidence="7 8" key="1">
    <citation type="journal article" date="2015" name="Nature">
        <title>rRNA introns, odd ribosomes, and small enigmatic genomes across a large radiation of phyla.</title>
        <authorList>
            <person name="Brown C.T."/>
            <person name="Hug L.A."/>
            <person name="Thomas B.C."/>
            <person name="Sharon I."/>
            <person name="Castelle C.J."/>
            <person name="Singh A."/>
            <person name="Wilkins M.J."/>
            <person name="Williams K.H."/>
            <person name="Banfield J.F."/>
        </authorList>
    </citation>
    <scope>NUCLEOTIDE SEQUENCE [LARGE SCALE GENOMIC DNA]</scope>
</reference>
<comment type="catalytic activity">
    <reaction evidence="3 4">
        <text>an acyl phosphate + H2O = a carboxylate + phosphate + H(+)</text>
        <dbReference type="Rhea" id="RHEA:14965"/>
        <dbReference type="ChEBI" id="CHEBI:15377"/>
        <dbReference type="ChEBI" id="CHEBI:15378"/>
        <dbReference type="ChEBI" id="CHEBI:29067"/>
        <dbReference type="ChEBI" id="CHEBI:43474"/>
        <dbReference type="ChEBI" id="CHEBI:59918"/>
        <dbReference type="EC" id="3.6.1.7"/>
    </reaction>
</comment>
<dbReference type="PANTHER" id="PTHR47268">
    <property type="entry name" value="ACYLPHOSPHATASE"/>
    <property type="match status" value="1"/>
</dbReference>
<dbReference type="InterPro" id="IPR020456">
    <property type="entry name" value="Acylphosphatase"/>
</dbReference>